<keyword evidence="2" id="KW-1185">Reference proteome</keyword>
<evidence type="ECO:0000313" key="2">
    <source>
        <dbReference type="Proteomes" id="UP000243217"/>
    </source>
</evidence>
<dbReference type="SUPFAM" id="SSF160975">
    <property type="entry name" value="AF1531-like"/>
    <property type="match status" value="1"/>
</dbReference>
<comment type="caution">
    <text evidence="1">The sequence shown here is derived from an EMBL/GenBank/DDBJ whole genome shotgun (WGS) entry which is preliminary data.</text>
</comment>
<reference evidence="1 2" key="1">
    <citation type="journal article" date="2014" name="Genome Biol. Evol.">
        <title>The secreted proteins of Achlya hypogyna and Thraustotheca clavata identify the ancestral oomycete secretome and reveal gene acquisitions by horizontal gene transfer.</title>
        <authorList>
            <person name="Misner I."/>
            <person name="Blouin N."/>
            <person name="Leonard G."/>
            <person name="Richards T.A."/>
            <person name="Lane C.E."/>
        </authorList>
    </citation>
    <scope>NUCLEOTIDE SEQUENCE [LARGE SCALE GENOMIC DNA]</scope>
    <source>
        <strain evidence="1 2">ATCC 34112</strain>
    </source>
</reference>
<organism evidence="1 2">
    <name type="scientific">Thraustotheca clavata</name>
    <dbReference type="NCBI Taxonomy" id="74557"/>
    <lineage>
        <taxon>Eukaryota</taxon>
        <taxon>Sar</taxon>
        <taxon>Stramenopiles</taxon>
        <taxon>Oomycota</taxon>
        <taxon>Saprolegniomycetes</taxon>
        <taxon>Saprolegniales</taxon>
        <taxon>Achlyaceae</taxon>
        <taxon>Thraustotheca</taxon>
    </lineage>
</organism>
<dbReference type="Pfam" id="PF12836">
    <property type="entry name" value="HHH_3"/>
    <property type="match status" value="1"/>
</dbReference>
<dbReference type="OrthoDB" id="123702at2759"/>
<evidence type="ECO:0000313" key="1">
    <source>
        <dbReference type="EMBL" id="OQR89637.1"/>
    </source>
</evidence>
<name>A0A1V9YVD5_9STRA</name>
<proteinExistence type="predicted"/>
<gene>
    <name evidence="1" type="ORF">THRCLA_22649</name>
</gene>
<protein>
    <submittedName>
        <fullName evidence="1">Crinkler (CRN) domain-containing protein</fullName>
    </submittedName>
</protein>
<dbReference type="Proteomes" id="UP000243217">
    <property type="component" value="Unassembled WGS sequence"/>
</dbReference>
<dbReference type="Gene3D" id="1.10.150.320">
    <property type="entry name" value="Photosystem II 12 kDa extrinsic protein"/>
    <property type="match status" value="1"/>
</dbReference>
<dbReference type="EMBL" id="JNBS01002697">
    <property type="protein sequence ID" value="OQR89637.1"/>
    <property type="molecule type" value="Genomic_DNA"/>
</dbReference>
<sequence length="767" mass="85650">MAREVWFQLVDGDGKEHSANFVDLRENASVARFRKAVFAVVSRALPANAIESDLTVFATSNSGKHKLEEDSPIGARGGSKKDALIVEVPQLQRGEASVSAEEQLEQLLSALEWREPKRLCASVGQDWPYQGASKLAAELTKPLAQHYNAWQHKNEDKQNHVIILVMSGPGTGKSRMLDEMKGLLCEAAVWSKNQALVKRMKSAYVFRVTFENGTAAVGSLLDGKNPEFDISYRMLYQLAKEKHEKEWPQFSWELKNTYSNLPLTIGKVIAILANLENVDSVKDMSVILCVDGLQKLVNDGTKSCDFYRVLTSICSFLNSSTAFAVCVCSATVQSPVDVALSESPQKRVFLVPAALCGDQVLKPRTRLEKQLVDDMGGHGRALETLQEALSHYTKEQLEEIDPASIVDEVCVALRLHYGDIFASAFFQAPLNCREVLAAILSRRRYDLFERVGHTDMTIDGLRSFGLFRWTREGYLECAFILLVMLMRKLPKKRGEVDSFDEHLTRSVLVWQRFEQFVSFYRRVKSIAYCQTPVELSTFHAGARFGSVNGVLIEELQPRTVVEAVHQHDSKSGVEDSTFFTNRDGGVNVSEMNTIVINGASASAGDIFMRVQLMIDDQQVQCNEVIQCKLLQTKQKINEAMYAKERTKAVNGDSDVFLLITPAQATEFALPPLCGIVSTNEFDQYFGPFASRAYRSFLEPPNINTASYHELRRIEGVGDATAEKIIDERKKRAFSSHADAVNRLFTNKKCKNAEILSAMHFDGVGADS</sequence>
<dbReference type="AlphaFoldDB" id="A0A1V9YVD5"/>
<accession>A0A1V9YVD5</accession>